<evidence type="ECO:0000256" key="3">
    <source>
        <dbReference type="ARBA" id="ARBA00074021"/>
    </source>
</evidence>
<dbReference type="EMBL" id="MCFC01000048">
    <property type="protein sequence ID" value="ORY26309.1"/>
    <property type="molecule type" value="Genomic_DNA"/>
</dbReference>
<evidence type="ECO:0000256" key="7">
    <source>
        <dbReference type="SAM" id="SignalP"/>
    </source>
</evidence>
<comment type="caution">
    <text evidence="10">The sequence shown here is derived from an EMBL/GenBank/DDBJ whole genome shotgun (WGS) entry which is preliminary data.</text>
</comment>
<keyword evidence="6" id="KW-1133">Transmembrane helix</keyword>
<feature type="binding site" evidence="4">
    <location>
        <position position="420"/>
    </location>
    <ligand>
        <name>Zn(2+)</name>
        <dbReference type="ChEBI" id="CHEBI:29105"/>
        <note>catalytic</note>
    </ligand>
</feature>
<proteinExistence type="predicted"/>
<dbReference type="SUPFAM" id="SSF55486">
    <property type="entry name" value="Metalloproteases ('zincins'), catalytic domain"/>
    <property type="match status" value="1"/>
</dbReference>
<dbReference type="PROSITE" id="PS50215">
    <property type="entry name" value="ADAM_MEPRO"/>
    <property type="match status" value="1"/>
</dbReference>
<evidence type="ECO:0000259" key="9">
    <source>
        <dbReference type="PROSITE" id="PS50215"/>
    </source>
</evidence>
<protein>
    <recommendedName>
        <fullName evidence="3">Disintegrin and metalloproteinase domain-containing protein B</fullName>
    </recommendedName>
</protein>
<accession>A0A1Y2AUS2</accession>
<feature type="binding site" evidence="4">
    <location>
        <position position="430"/>
    </location>
    <ligand>
        <name>Zn(2+)</name>
        <dbReference type="ChEBI" id="CHEBI:29105"/>
        <note>catalytic</note>
    </ligand>
</feature>
<feature type="active site" evidence="4">
    <location>
        <position position="421"/>
    </location>
</feature>
<dbReference type="PANTHER" id="PTHR11905">
    <property type="entry name" value="ADAM A DISINTEGRIN AND METALLOPROTEASE DOMAIN"/>
    <property type="match status" value="1"/>
</dbReference>
<comment type="caution">
    <text evidence="4">Lacks conserved residue(s) required for the propagation of feature annotation.</text>
</comment>
<feature type="binding site" evidence="4">
    <location>
        <position position="424"/>
    </location>
    <ligand>
        <name>Zn(2+)</name>
        <dbReference type="ChEBI" id="CHEBI:29105"/>
        <note>catalytic</note>
    </ligand>
</feature>
<comment type="function">
    <text evidence="2">Probable zinc protease.</text>
</comment>
<keyword evidence="1" id="KW-1015">Disulfide bond</keyword>
<dbReference type="PROSITE" id="PS50214">
    <property type="entry name" value="DISINTEGRIN_2"/>
    <property type="match status" value="1"/>
</dbReference>
<keyword evidence="7" id="KW-0732">Signal</keyword>
<evidence type="ECO:0000256" key="4">
    <source>
        <dbReference type="PROSITE-ProRule" id="PRU00276"/>
    </source>
</evidence>
<dbReference type="GO" id="GO:0006508">
    <property type="term" value="P:proteolysis"/>
    <property type="evidence" value="ECO:0007669"/>
    <property type="project" value="InterPro"/>
</dbReference>
<dbReference type="CDD" id="cd04271">
    <property type="entry name" value="ZnMc_ADAM_fungal"/>
    <property type="match status" value="1"/>
</dbReference>
<dbReference type="FunFam" id="4.10.70.10:FF:000003">
    <property type="entry name" value="Disintegrin and metalloproteinase domain-containing protein 17"/>
    <property type="match status" value="1"/>
</dbReference>
<keyword evidence="11" id="KW-1185">Reference proteome</keyword>
<evidence type="ECO:0000256" key="2">
    <source>
        <dbReference type="ARBA" id="ARBA00056552"/>
    </source>
</evidence>
<dbReference type="STRING" id="71784.A0A1Y2AUS2"/>
<feature type="domain" description="Peptidase M12B" evidence="9">
    <location>
        <begin position="272"/>
        <end position="477"/>
    </location>
</feature>
<keyword evidence="4" id="KW-0479">Metal-binding</keyword>
<evidence type="ECO:0000256" key="1">
    <source>
        <dbReference type="ARBA" id="ARBA00023157"/>
    </source>
</evidence>
<gene>
    <name evidence="10" type="ORF">BCR39DRAFT_541248</name>
</gene>
<dbReference type="InterPro" id="IPR001590">
    <property type="entry name" value="Peptidase_M12B"/>
</dbReference>
<dbReference type="InterPro" id="IPR036436">
    <property type="entry name" value="Disintegrin_dom_sf"/>
</dbReference>
<dbReference type="InParanoid" id="A0A1Y2AUS2"/>
<dbReference type="AlphaFoldDB" id="A0A1Y2AUS2"/>
<dbReference type="InterPro" id="IPR034028">
    <property type="entry name" value="ZnMc_ADAM_fungal"/>
</dbReference>
<keyword evidence="4" id="KW-0862">Zinc</keyword>
<dbReference type="FunCoup" id="A0A1Y2AUS2">
    <property type="interactions" value="24"/>
</dbReference>
<organism evidence="10 11">
    <name type="scientific">Naematelia encephala</name>
    <dbReference type="NCBI Taxonomy" id="71784"/>
    <lineage>
        <taxon>Eukaryota</taxon>
        <taxon>Fungi</taxon>
        <taxon>Dikarya</taxon>
        <taxon>Basidiomycota</taxon>
        <taxon>Agaricomycotina</taxon>
        <taxon>Tremellomycetes</taxon>
        <taxon>Tremellales</taxon>
        <taxon>Naemateliaceae</taxon>
        <taxon>Naematelia</taxon>
    </lineage>
</organism>
<dbReference type="InterPro" id="IPR001762">
    <property type="entry name" value="Disintegrin_dom"/>
</dbReference>
<dbReference type="GO" id="GO:0046872">
    <property type="term" value="F:metal ion binding"/>
    <property type="evidence" value="ECO:0007669"/>
    <property type="project" value="UniProtKB-KW"/>
</dbReference>
<keyword evidence="6" id="KW-0472">Membrane</keyword>
<dbReference type="Pfam" id="PF00200">
    <property type="entry name" value="Disintegrin"/>
    <property type="match status" value="1"/>
</dbReference>
<dbReference type="InterPro" id="IPR024079">
    <property type="entry name" value="MetalloPept_cat_dom_sf"/>
</dbReference>
<sequence length="893" mass="96295">MIHARPRIMWWPHCLLAVLVLLVLVEARSPRPPPIKRIHHPSRSTLSIFPRHAQDITPRSLNPSPPPSSLRHDDTLLISLTLPDLDAYFLLRPTENLFHPEARVKYHDRVEKLNREDWRLYTGEVIRPNWVERVKWAESHGLREPQASLGEARIMVHRADEDVVVFEGSFEIDGVTHHVLTKEHYERVRQGDDVEILVDSTMVVFRDTDREPLEQSCSHDHHPFNSNLSHPVWQNRFSDTGFVKRDDYGGGTVSSNYINSINQTAGCPNEQQIVYMGVALDCNYVQEYGSTSEARNQTLNNWNQVSALYRSTFNISLGIIELVVEDGDCSRASNVSWNVPCSANITLDERLSDFSQWRGDRGDDGAGLWHLLSACPTDQEVGVAWLGTLCETSASQQTGSTVSGTAVSTYSATEWSLIAHEIGHNFGAIHDCTTGCTLSGTCCPFSTTTCSAGGGFIMNPTTSNRETTFSGCSLGNVCSNIGSQAITTSCIQTPGSQTILSLQQCGNGVVEDGEECDPGGTNSTCCDAQTCKFVSGAVCDPTNSACCTSTCQYSASGTVCRAAVDSQCDYAETCTGTNATCPADRHANDGQSCGSSGLACASGRCTSLSAQCQASGTSLNLTTACGQRNDKSCAVSCRDPTTANQCVVLQTPLIDGSPCGYGGHCYNETCQSGSWQSTAAAWYRQNLQISIPVTVVVGIIVLAISIWIIRCIYRSCTRRNKPTLTAPPMRQSTIYPPPPVTRHSGSVSSQDAMTSTAVIRDSSPAPHAPVTGYYDQNGRRSGYASGVYPGQSGYASGTQSGYAGGVYPGQSGYANGAHPGQTGYAGGSPSHPDQQGWAGPTETTGYSSSPQNASLQGWAGHAQNNGHGASQARWVDENMYNGPDYGYREAYGR</sequence>
<dbReference type="Proteomes" id="UP000193986">
    <property type="component" value="Unassembled WGS sequence"/>
</dbReference>
<dbReference type="SMART" id="SM00050">
    <property type="entry name" value="DISIN"/>
    <property type="match status" value="1"/>
</dbReference>
<dbReference type="Pfam" id="PF13688">
    <property type="entry name" value="Reprolysin_5"/>
    <property type="match status" value="1"/>
</dbReference>
<dbReference type="SUPFAM" id="SSF57552">
    <property type="entry name" value="Blood coagulation inhibitor (disintegrin)"/>
    <property type="match status" value="1"/>
</dbReference>
<evidence type="ECO:0000256" key="5">
    <source>
        <dbReference type="SAM" id="MobiDB-lite"/>
    </source>
</evidence>
<dbReference type="PANTHER" id="PTHR11905:SF159">
    <property type="entry name" value="ADAM METALLOPROTEASE"/>
    <property type="match status" value="1"/>
</dbReference>
<feature type="compositionally biased region" description="Polar residues" evidence="5">
    <location>
        <begin position="743"/>
        <end position="757"/>
    </location>
</feature>
<dbReference type="OrthoDB" id="5951731at2759"/>
<feature type="region of interest" description="Disordered" evidence="5">
    <location>
        <begin position="722"/>
        <end position="776"/>
    </location>
</feature>
<dbReference type="GO" id="GO:0004222">
    <property type="term" value="F:metalloendopeptidase activity"/>
    <property type="evidence" value="ECO:0007669"/>
    <property type="project" value="InterPro"/>
</dbReference>
<feature type="signal peptide" evidence="7">
    <location>
        <begin position="1"/>
        <end position="27"/>
    </location>
</feature>
<evidence type="ECO:0000313" key="10">
    <source>
        <dbReference type="EMBL" id="ORY26309.1"/>
    </source>
</evidence>
<evidence type="ECO:0000256" key="6">
    <source>
        <dbReference type="SAM" id="Phobius"/>
    </source>
</evidence>
<feature type="compositionally biased region" description="Polar residues" evidence="5">
    <location>
        <begin position="841"/>
        <end position="855"/>
    </location>
</feature>
<feature type="chain" id="PRO_5012395308" description="Disintegrin and metalloproteinase domain-containing protein B" evidence="7">
    <location>
        <begin position="28"/>
        <end position="893"/>
    </location>
</feature>
<reference evidence="10 11" key="1">
    <citation type="submission" date="2016-07" db="EMBL/GenBank/DDBJ databases">
        <title>Pervasive Adenine N6-methylation of Active Genes in Fungi.</title>
        <authorList>
            <consortium name="DOE Joint Genome Institute"/>
            <person name="Mondo S.J."/>
            <person name="Dannebaum R.O."/>
            <person name="Kuo R.C."/>
            <person name="Labutti K."/>
            <person name="Haridas S."/>
            <person name="Kuo A."/>
            <person name="Salamov A."/>
            <person name="Ahrendt S.R."/>
            <person name="Lipzen A."/>
            <person name="Sullivan W."/>
            <person name="Andreopoulos W.B."/>
            <person name="Clum A."/>
            <person name="Lindquist E."/>
            <person name="Daum C."/>
            <person name="Ramamoorthy G.K."/>
            <person name="Gryganskyi A."/>
            <person name="Culley D."/>
            <person name="Magnuson J.K."/>
            <person name="James T.Y."/>
            <person name="O'Malley M.A."/>
            <person name="Stajich J.E."/>
            <person name="Spatafora J.W."/>
            <person name="Visel A."/>
            <person name="Grigoriev I.V."/>
        </authorList>
    </citation>
    <scope>NUCLEOTIDE SEQUENCE [LARGE SCALE GENOMIC DNA]</scope>
    <source>
        <strain evidence="10 11">68-887.2</strain>
    </source>
</reference>
<feature type="domain" description="Disintegrin" evidence="8">
    <location>
        <begin position="502"/>
        <end position="589"/>
    </location>
</feature>
<keyword evidence="6" id="KW-0812">Transmembrane</keyword>
<evidence type="ECO:0000259" key="8">
    <source>
        <dbReference type="PROSITE" id="PS50214"/>
    </source>
</evidence>
<dbReference type="Gene3D" id="3.40.390.10">
    <property type="entry name" value="Collagenase (Catalytic Domain)"/>
    <property type="match status" value="1"/>
</dbReference>
<feature type="transmembrane region" description="Helical" evidence="6">
    <location>
        <begin position="693"/>
        <end position="713"/>
    </location>
</feature>
<feature type="region of interest" description="Disordered" evidence="5">
    <location>
        <begin position="813"/>
        <end position="873"/>
    </location>
</feature>
<evidence type="ECO:0000313" key="11">
    <source>
        <dbReference type="Proteomes" id="UP000193986"/>
    </source>
</evidence>
<name>A0A1Y2AUS2_9TREE</name>
<dbReference type="Gene3D" id="4.10.70.10">
    <property type="entry name" value="Disintegrin domain"/>
    <property type="match status" value="1"/>
</dbReference>